<comment type="caution">
    <text evidence="1">The sequence shown here is derived from an EMBL/GenBank/DDBJ whole genome shotgun (WGS) entry which is preliminary data.</text>
</comment>
<reference evidence="1" key="1">
    <citation type="journal article" date="2021" name="Mol. Ecol. Resour.">
        <title>Apolygus lucorum genome provides insights into omnivorousness and mesophyll feeding.</title>
        <authorList>
            <person name="Liu Y."/>
            <person name="Liu H."/>
            <person name="Wang H."/>
            <person name="Huang T."/>
            <person name="Liu B."/>
            <person name="Yang B."/>
            <person name="Yin L."/>
            <person name="Li B."/>
            <person name="Zhang Y."/>
            <person name="Zhang S."/>
            <person name="Jiang F."/>
            <person name="Zhang X."/>
            <person name="Ren Y."/>
            <person name="Wang B."/>
            <person name="Wang S."/>
            <person name="Lu Y."/>
            <person name="Wu K."/>
            <person name="Fan W."/>
            <person name="Wang G."/>
        </authorList>
    </citation>
    <scope>NUCLEOTIDE SEQUENCE</scope>
    <source>
        <strain evidence="1">12Hb</strain>
    </source>
</reference>
<gene>
    <name evidence="1" type="ORF">GE061_012716</name>
</gene>
<dbReference type="InterPro" id="IPR001254">
    <property type="entry name" value="Trypsin_dom"/>
</dbReference>
<proteinExistence type="predicted"/>
<keyword evidence="2" id="KW-1185">Reference proteome</keyword>
<organism evidence="1 2">
    <name type="scientific">Apolygus lucorum</name>
    <name type="common">Small green plant bug</name>
    <name type="synonym">Lygocoris lucorum</name>
    <dbReference type="NCBI Taxonomy" id="248454"/>
    <lineage>
        <taxon>Eukaryota</taxon>
        <taxon>Metazoa</taxon>
        <taxon>Ecdysozoa</taxon>
        <taxon>Arthropoda</taxon>
        <taxon>Hexapoda</taxon>
        <taxon>Insecta</taxon>
        <taxon>Pterygota</taxon>
        <taxon>Neoptera</taxon>
        <taxon>Paraneoptera</taxon>
        <taxon>Hemiptera</taxon>
        <taxon>Heteroptera</taxon>
        <taxon>Panheteroptera</taxon>
        <taxon>Cimicomorpha</taxon>
        <taxon>Miridae</taxon>
        <taxon>Mirini</taxon>
        <taxon>Apolygus</taxon>
    </lineage>
</organism>
<dbReference type="PROSITE" id="PS51257">
    <property type="entry name" value="PROKAR_LIPOPROTEIN"/>
    <property type="match status" value="1"/>
</dbReference>
<dbReference type="Proteomes" id="UP000466442">
    <property type="component" value="Unassembled WGS sequence"/>
</dbReference>
<dbReference type="GO" id="GO:0006508">
    <property type="term" value="P:proteolysis"/>
    <property type="evidence" value="ECO:0007669"/>
    <property type="project" value="InterPro"/>
</dbReference>
<dbReference type="GO" id="GO:0004252">
    <property type="term" value="F:serine-type endopeptidase activity"/>
    <property type="evidence" value="ECO:0007669"/>
    <property type="project" value="InterPro"/>
</dbReference>
<accession>A0A6A4JLQ4</accession>
<name>A0A6A4JLQ4_APOLU</name>
<dbReference type="InterPro" id="IPR009003">
    <property type="entry name" value="Peptidase_S1_PA"/>
</dbReference>
<dbReference type="AlphaFoldDB" id="A0A6A4JLQ4"/>
<protein>
    <submittedName>
        <fullName evidence="1">Uncharacterized protein</fullName>
    </submittedName>
</protein>
<sequence>MRYLQNSLGLVCVVLLGICGCDAQDRNETFVKSRLDFLGTYFAGHGEFPWVVEIRTQESQNQSQQEDWSVGNLIGPKYVMTSCSAVSTFSNITEFRGQRYFVKAKTPGLYKVMYSPDFPYQGPRWYINTFSKWTAHTSQLKTGTRQIARMAPHPQCTPHSFRYFFGIVEIAGEPIRPFRRFINYAPAELDTTEIRRKWYFLAQKTAFLPATLSTWGRTYSGKYSQTMLLHYKIKYKISKVKWTECERAFSKYAWHRTNLIIKQENETYCMQIYDPANSMGSICDHDRGSPIIWDGVVIGIVVTAVRFEFCSLLNPVPFVVVSTSDAVVYWTNVERHVLENFIDNSSHVFPGLLALSISPQFYTMSIYIWMAISLLLLPLFAIS</sequence>
<dbReference type="InterPro" id="IPR043504">
    <property type="entry name" value="Peptidase_S1_PA_chymotrypsin"/>
</dbReference>
<dbReference type="PROSITE" id="PS50240">
    <property type="entry name" value="TRYPSIN_DOM"/>
    <property type="match status" value="1"/>
</dbReference>
<evidence type="ECO:0000313" key="2">
    <source>
        <dbReference type="Proteomes" id="UP000466442"/>
    </source>
</evidence>
<dbReference type="EMBL" id="WIXP02000004">
    <property type="protein sequence ID" value="KAF6212195.1"/>
    <property type="molecule type" value="Genomic_DNA"/>
</dbReference>
<evidence type="ECO:0000313" key="1">
    <source>
        <dbReference type="EMBL" id="KAF6212195.1"/>
    </source>
</evidence>
<dbReference type="Gene3D" id="2.40.10.10">
    <property type="entry name" value="Trypsin-like serine proteases"/>
    <property type="match status" value="1"/>
</dbReference>
<dbReference type="SUPFAM" id="SSF50494">
    <property type="entry name" value="Trypsin-like serine proteases"/>
    <property type="match status" value="1"/>
</dbReference>